<organism evidence="2 3">
    <name type="scientific">Anaerosporomusa subterranea</name>
    <dbReference type="NCBI Taxonomy" id="1794912"/>
    <lineage>
        <taxon>Bacteria</taxon>
        <taxon>Bacillati</taxon>
        <taxon>Bacillota</taxon>
        <taxon>Negativicutes</taxon>
        <taxon>Acetonemataceae</taxon>
        <taxon>Anaerosporomusa</taxon>
    </lineage>
</organism>
<accession>A0A154BRI1</accession>
<evidence type="ECO:0000256" key="1">
    <source>
        <dbReference type="SAM" id="SignalP"/>
    </source>
</evidence>
<dbReference type="EMBL" id="LSGP01000017">
    <property type="protein sequence ID" value="KYZ76562.1"/>
    <property type="molecule type" value="Genomic_DNA"/>
</dbReference>
<dbReference type="RefSeq" id="WP_066242242.1">
    <property type="nucleotide sequence ID" value="NZ_LSGP01000017.1"/>
</dbReference>
<feature type="signal peptide" evidence="1">
    <location>
        <begin position="1"/>
        <end position="27"/>
    </location>
</feature>
<evidence type="ECO:0000313" key="2">
    <source>
        <dbReference type="EMBL" id="KYZ76562.1"/>
    </source>
</evidence>
<dbReference type="AlphaFoldDB" id="A0A154BRI1"/>
<proteinExistence type="predicted"/>
<reference evidence="2 3" key="1">
    <citation type="submission" date="2016-02" db="EMBL/GenBank/DDBJ databases">
        <title>Anaerosporomusa subterraneum gen. nov., sp. nov., a spore-forming obligate anaerobe isolated from saprolite.</title>
        <authorList>
            <person name="Choi J.K."/>
            <person name="Shah M."/>
            <person name="Yee N."/>
        </authorList>
    </citation>
    <scope>NUCLEOTIDE SEQUENCE [LARGE SCALE GENOMIC DNA]</scope>
    <source>
        <strain evidence="2 3">RU4</strain>
    </source>
</reference>
<comment type="caution">
    <text evidence="2">The sequence shown here is derived from an EMBL/GenBank/DDBJ whole genome shotgun (WGS) entry which is preliminary data.</text>
</comment>
<keyword evidence="3" id="KW-1185">Reference proteome</keyword>
<keyword evidence="1" id="KW-0732">Signal</keyword>
<dbReference type="Proteomes" id="UP000076268">
    <property type="component" value="Unassembled WGS sequence"/>
</dbReference>
<evidence type="ECO:0000313" key="3">
    <source>
        <dbReference type="Proteomes" id="UP000076268"/>
    </source>
</evidence>
<name>A0A154BRI1_ANASB</name>
<feature type="chain" id="PRO_5007594936" evidence="1">
    <location>
        <begin position="28"/>
        <end position="385"/>
    </location>
</feature>
<protein>
    <submittedName>
        <fullName evidence="2">Uncharacterized protein</fullName>
    </submittedName>
</protein>
<gene>
    <name evidence="2" type="ORF">AXX12_09030</name>
</gene>
<sequence length="385" mass="39210">MRKTSKRAALAVAAMLVGSIFCTPVFAAEWYDGYLFNGIAVGQVGIFTPGNAGQFNGNNVVIGTGSEVDNRALNFHAEGYVGIFNGQTNTNTVNGLGAYIGRSDGARAIGTVGQFYNSNNNTVEMGTGAVVNSGNSNTAIGRVGIFDGSYNNQMKNIWVNGEGDEPGYSAGSTGAYVAGGSNNTAIGDVGIFNTAGTRENGVQGNVVYASQGAVVIAGTGNRATGTVGSFTGNIYTEVPNEARQGQVQVFAGNVAQNTVQSSTGAIIEGGNNNTATGYVGMFTGSVNASPWGGPVSYVTNNTVLPSTGAWIVNGDNNRAIGSVGIFNMTAGYSNGDSFMKMNQVQGMGAYISGGNNNLAIGTVGQFNGGMAGNNKVTGTGVIIRR</sequence>